<evidence type="ECO:0000256" key="6">
    <source>
        <dbReference type="ARBA" id="ARBA00023125"/>
    </source>
</evidence>
<feature type="compositionally biased region" description="Polar residues" evidence="9">
    <location>
        <begin position="509"/>
        <end position="523"/>
    </location>
</feature>
<dbReference type="InterPro" id="IPR023406">
    <property type="entry name" value="Topo_IA_AS"/>
</dbReference>
<feature type="site" description="Interaction with DNA" evidence="8">
    <location>
        <position position="196"/>
    </location>
</feature>
<evidence type="ECO:0000256" key="8">
    <source>
        <dbReference type="HAMAP-Rule" id="MF_00952"/>
    </source>
</evidence>
<evidence type="ECO:0000256" key="5">
    <source>
        <dbReference type="ARBA" id="ARBA00023029"/>
    </source>
</evidence>
<dbReference type="OrthoDB" id="9804262at2"/>
<feature type="site" description="Interaction with DNA" evidence="8">
    <location>
        <position position="189"/>
    </location>
</feature>
<dbReference type="Pfam" id="PF01751">
    <property type="entry name" value="Toprim"/>
    <property type="match status" value="1"/>
</dbReference>
<dbReference type="PROSITE" id="PS50880">
    <property type="entry name" value="TOPRIM"/>
    <property type="match status" value="1"/>
</dbReference>
<dbReference type="HAMAP" id="MF_00952">
    <property type="entry name" value="Topoisom_1_prok"/>
    <property type="match status" value="1"/>
</dbReference>
<dbReference type="SMART" id="SM00493">
    <property type="entry name" value="TOPRIM"/>
    <property type="match status" value="1"/>
</dbReference>
<dbReference type="InterPro" id="IPR003601">
    <property type="entry name" value="Topo_IA_2"/>
</dbReference>
<dbReference type="Pfam" id="PF13368">
    <property type="entry name" value="Toprim_C_rpt"/>
    <property type="match status" value="4"/>
</dbReference>
<keyword evidence="4" id="KW-0460">Magnesium</keyword>
<feature type="active site" description="O-(5'-phospho-DNA)-tyrosine intermediate" evidence="8">
    <location>
        <position position="356"/>
    </location>
</feature>
<dbReference type="InterPro" id="IPR013824">
    <property type="entry name" value="Topo_IA_cen_sub1"/>
</dbReference>
<keyword evidence="7 8" id="KW-0413">Isomerase</keyword>
<dbReference type="AlphaFoldDB" id="A0A2S6AX04"/>
<dbReference type="CDD" id="cd00186">
    <property type="entry name" value="TOP1Ac"/>
    <property type="match status" value="1"/>
</dbReference>
<protein>
    <recommendedName>
        <fullName evidence="8">DNA topoisomerase 1</fullName>
        <ecNumber evidence="8">5.6.2.1</ecNumber>
    </recommendedName>
    <alternativeName>
        <fullName evidence="8">DNA topoisomerase I</fullName>
    </alternativeName>
</protein>
<dbReference type="InterPro" id="IPR034149">
    <property type="entry name" value="TOPRIM_TopoI"/>
</dbReference>
<evidence type="ECO:0000256" key="3">
    <source>
        <dbReference type="ARBA" id="ARBA00022723"/>
    </source>
</evidence>
<feature type="site" description="Interaction with DNA" evidence="8">
    <location>
        <position position="358"/>
    </location>
</feature>
<comment type="caution">
    <text evidence="12">The sequence shown here is derived from an EMBL/GenBank/DDBJ whole genome shotgun (WGS) entry which is preliminary data.</text>
</comment>
<comment type="similarity">
    <text evidence="2 8">Belongs to the type IA topoisomerase family.</text>
</comment>
<evidence type="ECO:0000256" key="2">
    <source>
        <dbReference type="ARBA" id="ARBA00009446"/>
    </source>
</evidence>
<feature type="site" description="Interaction with DNA" evidence="8">
    <location>
        <position position="61"/>
    </location>
</feature>
<dbReference type="SMART" id="SM00436">
    <property type="entry name" value="TOP1Bc"/>
    <property type="match status" value="1"/>
</dbReference>
<comment type="subunit">
    <text evidence="8">Monomer.</text>
</comment>
<feature type="region of interest" description="Interaction with DNA" evidence="8">
    <location>
        <begin position="204"/>
        <end position="209"/>
    </location>
</feature>
<gene>
    <name evidence="8 12" type="primary">topA</name>
    <name evidence="12" type="ORF">C5E45_01130</name>
</gene>
<feature type="compositionally biased region" description="Low complexity" evidence="9">
    <location>
        <begin position="943"/>
        <end position="956"/>
    </location>
</feature>
<keyword evidence="3" id="KW-0479">Metal-binding</keyword>
<dbReference type="EMBL" id="PSZC01000001">
    <property type="protein sequence ID" value="PPJ39777.1"/>
    <property type="molecule type" value="Genomic_DNA"/>
</dbReference>
<evidence type="ECO:0000256" key="4">
    <source>
        <dbReference type="ARBA" id="ARBA00022842"/>
    </source>
</evidence>
<dbReference type="InterPro" id="IPR028612">
    <property type="entry name" value="Topoisom_1_IA"/>
</dbReference>
<dbReference type="InterPro" id="IPR005733">
    <property type="entry name" value="TopoI_bac-type"/>
</dbReference>
<dbReference type="GO" id="GO:0003917">
    <property type="term" value="F:DNA topoisomerase type I (single strand cut, ATP-independent) activity"/>
    <property type="evidence" value="ECO:0007669"/>
    <property type="project" value="UniProtKB-UniRule"/>
</dbReference>
<feature type="domain" description="Toprim" evidence="10">
    <location>
        <begin position="31"/>
        <end position="155"/>
    </location>
</feature>
<feature type="site" description="Interaction with DNA" evidence="8">
    <location>
        <position position="181"/>
    </location>
</feature>
<evidence type="ECO:0000259" key="10">
    <source>
        <dbReference type="PROSITE" id="PS50880"/>
    </source>
</evidence>
<dbReference type="CDD" id="cd03363">
    <property type="entry name" value="TOPRIM_TopoIA_TopoI"/>
    <property type="match status" value="1"/>
</dbReference>
<dbReference type="InterPro" id="IPR025589">
    <property type="entry name" value="Toprim_C_rpt"/>
</dbReference>
<dbReference type="Gene3D" id="1.10.290.10">
    <property type="entry name" value="Topoisomerase I, domain 4"/>
    <property type="match status" value="1"/>
</dbReference>
<evidence type="ECO:0000313" key="13">
    <source>
        <dbReference type="Proteomes" id="UP000239874"/>
    </source>
</evidence>
<proteinExistence type="inferred from homology"/>
<dbReference type="InterPro" id="IPR013826">
    <property type="entry name" value="Topo_IA_cen_sub3"/>
</dbReference>
<dbReference type="Gene3D" id="3.40.50.140">
    <property type="match status" value="1"/>
</dbReference>
<dbReference type="GO" id="GO:0003677">
    <property type="term" value="F:DNA binding"/>
    <property type="evidence" value="ECO:0007669"/>
    <property type="project" value="UniProtKB-KW"/>
</dbReference>
<dbReference type="PRINTS" id="PR00417">
    <property type="entry name" value="PRTPISMRASEI"/>
</dbReference>
<comment type="function">
    <text evidence="8">Releases the supercoiling and torsional tension of DNA, which is introduced during the DNA replication and transcription, by transiently cleaving and rejoining one strand of the DNA duplex. Introduces a single-strand break via transesterification at a target site in duplex DNA. The scissile phosphodiester is attacked by the catalytic tyrosine of the enzyme, resulting in the formation of a DNA-(5'-phosphotyrosyl)-enzyme intermediate and the expulsion of a 3'-OH DNA strand. The free DNA strand then undergoes passage around the unbroken strand, thus removing DNA supercoils. Finally, in the religation step, the DNA 3'-OH attacks the covalent intermediate to expel the active-site tyrosine and restore the DNA phosphodiester backbone.</text>
</comment>
<dbReference type="InterPro" id="IPR000380">
    <property type="entry name" value="Topo_IA"/>
</dbReference>
<dbReference type="GO" id="GO:0046872">
    <property type="term" value="F:metal ion binding"/>
    <property type="evidence" value="ECO:0007669"/>
    <property type="project" value="UniProtKB-KW"/>
</dbReference>
<organism evidence="12 13">
    <name type="scientific">Nocardia nova</name>
    <dbReference type="NCBI Taxonomy" id="37330"/>
    <lineage>
        <taxon>Bacteria</taxon>
        <taxon>Bacillati</taxon>
        <taxon>Actinomycetota</taxon>
        <taxon>Actinomycetes</taxon>
        <taxon>Mycobacteriales</taxon>
        <taxon>Nocardiaceae</taxon>
        <taxon>Nocardia</taxon>
    </lineage>
</organism>
<feature type="site" description="Interaction with DNA" evidence="8">
    <location>
        <position position="559"/>
    </location>
</feature>
<keyword evidence="5 8" id="KW-0799">Topoisomerase</keyword>
<dbReference type="Proteomes" id="UP000239874">
    <property type="component" value="Unassembled WGS sequence"/>
</dbReference>
<feature type="region of interest" description="Disordered" evidence="9">
    <location>
        <begin position="1"/>
        <end position="26"/>
    </location>
</feature>
<sequence>MATRDRGASPTPDAASAGPDAAASGRGRPLRRLVIVESPTKARKIAPYLGRGYTVEASVGHIRDLPRGAADVPAKYKGQSWARLGVDVDHDFEPIYVVSPDKKAKVSELKTLLRDADELYLATDPDREGEAIAWHLLETLKPKIPVRRMVFHEITEPAIRAAAADTRELDNDLVDAQETRRILDRLYGYEVSPVLWKKVMPRLSAGRVQSVATRIVVQRERERIAFRSAEYWDIAAKFDAGGGGSDEANPRIFGARLVTVDGARVAGGRDFGSDGQLKTRNGVTVLDEAAARRLAAALENANFQVTSVESKPYTRRPYAPFMTSTLQQEAARKLRFGSERTMRVAQRLYENGYITYMRTDSTTLSESAISAARAQATQLYGPEFVHPTPRQYTRKVKNAQEAHEAIRPAGDTFATPGQLHARLDQDEFRLYELIWQRTVASQMADARGTTLTVRITGRAGTGEECVFSASGRTITFAGFLKAYVESVDEDAGGQSDDAESRLPALTEGQDVSATELTPDGHTTNPPPRYNEASLIKALEELGIGRPSTYASIIKTILDRGYVYKRGSALVPSWVAFAVVGLLEEYFGRLVDFDFTAAMEDDLDAIAGGREQRGNWLTSFYFGGDHGAEGSVARSGGLKRMVGERLDDIDAREVNSIKMFTDDQDRDIVVRVGRFGPYLERMVQNPDDPDGDPISQRANLPDDLPPDELTPEVAEKLFATPQEGRSLGVDPETGHRIVAREGRFGPYVTEILPEPEADLDAKKGAKKAAAPKPRTGSLLKSMDLSTITLEDALKLLSLPRVVGKDPESGDEITAQNGRYGPYLKKGTDSRSLATEDQIFTVTLDEALKIYAEPKRRGRQAASAAPLRELGNDSATGKPMVIKDGRFGPYVTDGETNASLRKGDEVESITDERASELLADRRAKGPVKKAAKKTAKKAPAKKAAAKSTAKKTTATAKKTTAKKTATKKAPAKKAAAKKAAAKSPAES</sequence>
<name>A0A2S6AX04_9NOCA</name>
<reference evidence="12 13" key="1">
    <citation type="submission" date="2018-02" db="EMBL/GenBank/DDBJ databases">
        <title>8 Nocardia nova and 1 Nocardia cyriacigeorgica strain used for evolution to TMP-SMX.</title>
        <authorList>
            <person name="Mehta H."/>
            <person name="Weng J."/>
            <person name="Shamoo Y."/>
        </authorList>
    </citation>
    <scope>NUCLEOTIDE SEQUENCE [LARGE SCALE GENOMIC DNA]</scope>
    <source>
        <strain evidence="12 13">MDA3139</strain>
    </source>
</reference>
<feature type="compositionally biased region" description="Basic residues" evidence="9">
    <location>
        <begin position="922"/>
        <end position="942"/>
    </location>
</feature>
<dbReference type="SMART" id="SM00437">
    <property type="entry name" value="TOP1Ac"/>
    <property type="match status" value="1"/>
</dbReference>
<dbReference type="InterPro" id="IPR013497">
    <property type="entry name" value="Topo_IA_cen"/>
</dbReference>
<feature type="region of interest" description="Disordered" evidence="9">
    <location>
        <begin position="680"/>
        <end position="704"/>
    </location>
</feature>
<dbReference type="GO" id="GO:0006265">
    <property type="term" value="P:DNA topological change"/>
    <property type="evidence" value="ECO:0007669"/>
    <property type="project" value="UniProtKB-UniRule"/>
</dbReference>
<accession>A0A2S6AX04</accession>
<dbReference type="Gene3D" id="1.10.460.10">
    <property type="entry name" value="Topoisomerase I, domain 2"/>
    <property type="match status" value="1"/>
</dbReference>
<dbReference type="InterPro" id="IPR013825">
    <property type="entry name" value="Topo_IA_cen_sub2"/>
</dbReference>
<feature type="compositionally biased region" description="Low complexity" evidence="9">
    <location>
        <begin position="8"/>
        <end position="26"/>
    </location>
</feature>
<dbReference type="Gene3D" id="2.70.20.10">
    <property type="entry name" value="Topoisomerase I, domain 3"/>
    <property type="match status" value="1"/>
</dbReference>
<feature type="region of interest" description="Disordered" evidence="9">
    <location>
        <begin position="507"/>
        <end position="529"/>
    </location>
</feature>
<feature type="site" description="Interaction with DNA" evidence="8">
    <location>
        <position position="180"/>
    </location>
</feature>
<comment type="catalytic activity">
    <reaction evidence="1 8">
        <text>ATP-independent breakage of single-stranded DNA, followed by passage and rejoining.</text>
        <dbReference type="EC" id="5.6.2.1"/>
    </reaction>
</comment>
<evidence type="ECO:0000256" key="1">
    <source>
        <dbReference type="ARBA" id="ARBA00000213"/>
    </source>
</evidence>
<evidence type="ECO:0000256" key="9">
    <source>
        <dbReference type="SAM" id="MobiDB-lite"/>
    </source>
</evidence>
<evidence type="ECO:0000259" key="11">
    <source>
        <dbReference type="PROSITE" id="PS52039"/>
    </source>
</evidence>
<feature type="site" description="Interaction with DNA" evidence="8">
    <location>
        <position position="184"/>
    </location>
</feature>
<dbReference type="InterPro" id="IPR023405">
    <property type="entry name" value="Topo_IA_core_domain"/>
</dbReference>
<dbReference type="SUPFAM" id="SSF56712">
    <property type="entry name" value="Prokaryotic type I DNA topoisomerase"/>
    <property type="match status" value="1"/>
</dbReference>
<dbReference type="InterPro" id="IPR006171">
    <property type="entry name" value="TOPRIM_dom"/>
</dbReference>
<dbReference type="PROSITE" id="PS00396">
    <property type="entry name" value="TOPO_IA_1"/>
    <property type="match status" value="1"/>
</dbReference>
<feature type="region of interest" description="Disordered" evidence="9">
    <location>
        <begin position="853"/>
        <end position="985"/>
    </location>
</feature>
<dbReference type="PANTHER" id="PTHR42785:SF1">
    <property type="entry name" value="DNA TOPOISOMERASE"/>
    <property type="match status" value="1"/>
</dbReference>
<dbReference type="NCBIfam" id="TIGR01051">
    <property type="entry name" value="topA_bact"/>
    <property type="match status" value="1"/>
</dbReference>
<dbReference type="InterPro" id="IPR003602">
    <property type="entry name" value="Topo_IA_DNA-bd_dom"/>
</dbReference>
<dbReference type="EC" id="5.6.2.1" evidence="8"/>
<feature type="domain" description="Topo IA-type catalytic" evidence="11">
    <location>
        <begin position="170"/>
        <end position="627"/>
    </location>
</feature>
<dbReference type="Pfam" id="PF01131">
    <property type="entry name" value="Topoisom_bac"/>
    <property type="match status" value="1"/>
</dbReference>
<dbReference type="PROSITE" id="PS52039">
    <property type="entry name" value="TOPO_IA_2"/>
    <property type="match status" value="1"/>
</dbReference>
<keyword evidence="6 8" id="KW-0238">DNA-binding</keyword>
<feature type="compositionally biased region" description="Basic and acidic residues" evidence="9">
    <location>
        <begin position="899"/>
        <end position="921"/>
    </location>
</feature>
<evidence type="ECO:0000256" key="7">
    <source>
        <dbReference type="ARBA" id="ARBA00023235"/>
    </source>
</evidence>
<dbReference type="PANTHER" id="PTHR42785">
    <property type="entry name" value="DNA TOPOISOMERASE, TYPE IA, CORE"/>
    <property type="match status" value="1"/>
</dbReference>
<evidence type="ECO:0000313" key="12">
    <source>
        <dbReference type="EMBL" id="PPJ39777.1"/>
    </source>
</evidence>
<feature type="compositionally biased region" description="Basic residues" evidence="9">
    <location>
        <begin position="957"/>
        <end position="978"/>
    </location>
</feature>